<dbReference type="FunFam" id="1.10.1200.10:FF:000007">
    <property type="entry name" value="Probable polyketide synthase pks17"/>
    <property type="match status" value="2"/>
</dbReference>
<comment type="pathway">
    <text evidence="1">Antibiotic biosynthesis.</text>
</comment>
<dbReference type="InterPro" id="IPR055123">
    <property type="entry name" value="SpnB-like_Rossmann"/>
</dbReference>
<dbReference type="Gene3D" id="3.10.129.110">
    <property type="entry name" value="Polyketide synthase dehydratase"/>
    <property type="match status" value="3"/>
</dbReference>
<evidence type="ECO:0000256" key="7">
    <source>
        <dbReference type="ARBA" id="ARBA00023268"/>
    </source>
</evidence>
<dbReference type="InterPro" id="IPR032821">
    <property type="entry name" value="PKS_assoc"/>
</dbReference>
<dbReference type="FunFam" id="3.40.47.10:FF:000019">
    <property type="entry name" value="Polyketide synthase type I"/>
    <property type="match status" value="3"/>
</dbReference>
<dbReference type="Gene3D" id="3.40.366.10">
    <property type="entry name" value="Malonyl-Coenzyme A Acyl Carrier Protein, domain 2"/>
    <property type="match status" value="3"/>
</dbReference>
<dbReference type="PROSITE" id="PS50075">
    <property type="entry name" value="CARRIER"/>
    <property type="match status" value="4"/>
</dbReference>
<dbReference type="SMART" id="SM00827">
    <property type="entry name" value="PKS_AT"/>
    <property type="match status" value="3"/>
</dbReference>
<feature type="compositionally biased region" description="Basic and acidic residues" evidence="10">
    <location>
        <begin position="596"/>
        <end position="605"/>
    </location>
</feature>
<feature type="active site" description="Proton donor; for dehydratase activity" evidence="9">
    <location>
        <position position="1295"/>
    </location>
</feature>
<feature type="region of interest" description="Disordered" evidence="10">
    <location>
        <begin position="3254"/>
        <end position="3275"/>
    </location>
</feature>
<dbReference type="Pfam" id="PF22953">
    <property type="entry name" value="SpnB_Rossmann"/>
    <property type="match status" value="3"/>
</dbReference>
<feature type="region of interest" description="C-terminal hotdog fold" evidence="9">
    <location>
        <begin position="3039"/>
        <end position="3176"/>
    </location>
</feature>
<feature type="domain" description="Ketosynthase family 3 (KS3)" evidence="12">
    <location>
        <begin position="3799"/>
        <end position="4226"/>
    </location>
</feature>
<dbReference type="SMART" id="SM00822">
    <property type="entry name" value="PKS_KR"/>
    <property type="match status" value="3"/>
</dbReference>
<dbReference type="InterPro" id="IPR036291">
    <property type="entry name" value="NAD(P)-bd_dom_sf"/>
</dbReference>
<dbReference type="CDD" id="cd00833">
    <property type="entry name" value="PKS"/>
    <property type="match status" value="3"/>
</dbReference>
<feature type="region of interest" description="Disordered" evidence="10">
    <location>
        <begin position="1343"/>
        <end position="1372"/>
    </location>
</feature>
<dbReference type="InterPro" id="IPR016035">
    <property type="entry name" value="Acyl_Trfase/lysoPLipase"/>
</dbReference>
<feature type="domain" description="PKS/mFAS DH" evidence="13">
    <location>
        <begin position="2898"/>
        <end position="3176"/>
    </location>
</feature>
<dbReference type="SUPFAM" id="SSF47336">
    <property type="entry name" value="ACP-like"/>
    <property type="match status" value="4"/>
</dbReference>
<dbReference type="Pfam" id="PF16197">
    <property type="entry name" value="KAsynt_C_assoc"/>
    <property type="match status" value="3"/>
</dbReference>
<dbReference type="PROSITE" id="PS00606">
    <property type="entry name" value="KS3_1"/>
    <property type="match status" value="2"/>
</dbReference>
<keyword evidence="8" id="KW-0012">Acyltransferase</keyword>
<dbReference type="SMART" id="SM01294">
    <property type="entry name" value="PKS_PP_betabranch"/>
    <property type="match status" value="4"/>
</dbReference>
<dbReference type="InterPro" id="IPR006162">
    <property type="entry name" value="Ppantetheine_attach_site"/>
</dbReference>
<evidence type="ECO:0000256" key="1">
    <source>
        <dbReference type="ARBA" id="ARBA00004792"/>
    </source>
</evidence>
<dbReference type="Gene3D" id="1.10.1200.10">
    <property type="entry name" value="ACP-like"/>
    <property type="match status" value="4"/>
</dbReference>
<evidence type="ECO:0000256" key="3">
    <source>
        <dbReference type="ARBA" id="ARBA00022553"/>
    </source>
</evidence>
<feature type="domain" description="Ketosynthase family 3 (KS3)" evidence="12">
    <location>
        <begin position="139"/>
        <end position="565"/>
    </location>
</feature>
<dbReference type="SMART" id="SM00823">
    <property type="entry name" value="PKS_PP"/>
    <property type="match status" value="4"/>
</dbReference>
<feature type="region of interest" description="Disordered" evidence="10">
    <location>
        <begin position="3216"/>
        <end position="3235"/>
    </location>
</feature>
<dbReference type="InterPro" id="IPR013968">
    <property type="entry name" value="PKS_KR"/>
</dbReference>
<dbReference type="Pfam" id="PF00550">
    <property type="entry name" value="PP-binding"/>
    <property type="match status" value="4"/>
</dbReference>
<dbReference type="InterPro" id="IPR001227">
    <property type="entry name" value="Ac_transferase_dom_sf"/>
</dbReference>
<dbReference type="InterPro" id="IPR049900">
    <property type="entry name" value="PKS_mFAS_DH"/>
</dbReference>
<dbReference type="InterPro" id="IPR018201">
    <property type="entry name" value="Ketoacyl_synth_AS"/>
</dbReference>
<dbReference type="Pfam" id="PF14765">
    <property type="entry name" value="PS-DH"/>
    <property type="match status" value="3"/>
</dbReference>
<dbReference type="Gene3D" id="3.40.50.720">
    <property type="entry name" value="NAD(P)-binding Rossmann-like Domain"/>
    <property type="match status" value="3"/>
</dbReference>
<dbReference type="InterPro" id="IPR014030">
    <property type="entry name" value="Ketoacyl_synth_N"/>
</dbReference>
<evidence type="ECO:0000256" key="5">
    <source>
        <dbReference type="ARBA" id="ARBA00022737"/>
    </source>
</evidence>
<feature type="domain" description="Carrier" evidence="11">
    <location>
        <begin position="42"/>
        <end position="116"/>
    </location>
</feature>
<feature type="domain" description="Carrier" evidence="11">
    <location>
        <begin position="1922"/>
        <end position="1997"/>
    </location>
</feature>
<dbReference type="PROSITE" id="PS52004">
    <property type="entry name" value="KS3_2"/>
    <property type="match status" value="3"/>
</dbReference>
<feature type="active site" description="Proton donor; for dehydratase activity" evidence="9">
    <location>
        <position position="3100"/>
    </location>
</feature>
<evidence type="ECO:0000259" key="13">
    <source>
        <dbReference type="PROSITE" id="PS52019"/>
    </source>
</evidence>
<dbReference type="InterPro" id="IPR057326">
    <property type="entry name" value="KR_dom"/>
</dbReference>
<dbReference type="SUPFAM" id="SSF55048">
    <property type="entry name" value="Probable ACP-binding domain of malonyl-CoA ACP transacylase"/>
    <property type="match status" value="3"/>
</dbReference>
<feature type="domain" description="Ketosynthase family 3 (KS3)" evidence="12">
    <location>
        <begin position="2026"/>
        <end position="2453"/>
    </location>
</feature>
<dbReference type="GO" id="GO:0031177">
    <property type="term" value="F:phosphopantetheine binding"/>
    <property type="evidence" value="ECO:0007669"/>
    <property type="project" value="InterPro"/>
</dbReference>
<feature type="region of interest" description="Disordered" evidence="10">
    <location>
        <begin position="1"/>
        <end position="21"/>
    </location>
</feature>
<dbReference type="Pfam" id="PF22336">
    <property type="entry name" value="RhiE-like_linker"/>
    <property type="match status" value="1"/>
</dbReference>
<evidence type="ECO:0000256" key="9">
    <source>
        <dbReference type="PROSITE-ProRule" id="PRU01363"/>
    </source>
</evidence>
<proteinExistence type="predicted"/>
<dbReference type="Pfam" id="PF08659">
    <property type="entry name" value="KR"/>
    <property type="match status" value="3"/>
</dbReference>
<feature type="domain" description="PKS/mFAS DH" evidence="13">
    <location>
        <begin position="4670"/>
        <end position="4951"/>
    </location>
</feature>
<reference evidence="14" key="1">
    <citation type="submission" date="2023-03" db="EMBL/GenBank/DDBJ databases">
        <title>Borrelidin-producing and root-colonizing Streptomyces rochei is a potent biopesticide for soil-borne oomycete-caused plant diseases.</title>
        <authorList>
            <person name="Zhou D."/>
            <person name="Wang X."/>
            <person name="Navarro-Munoz J.C."/>
            <person name="Li W."/>
            <person name="Li J."/>
            <person name="Jiu M."/>
            <person name="Deng S."/>
            <person name="Ye Y."/>
            <person name="Daly P."/>
            <person name="Wei L."/>
        </authorList>
    </citation>
    <scope>NUCLEOTIDE SEQUENCE</scope>
    <source>
        <strain evidence="14">JK1</strain>
    </source>
</reference>
<sequence>MSESRDLIPDEVAGGEGPGDGEALVRRLRSLPASAREALVLDLVRTRATAVVAALAPGDVDTVEAELPFQELGFDSLAAVELHAQLVSATGVDLPVTMVFDHPTPLALARFLSGRLLGDDPAARTAESGPLAPVDVDPHEPIAIVGIGCRFPGGATSPDALWRLVAEERHALSPLPTDRGWDVDDLYDPDPATPGKSYVRDAAFLEGAGGFDAEFFGIGPREASAMDPQQRVVLELCWEALEHAGVDPHSLRGSRSGVFIGAEPQEYGFRLHEAPDGLDGYLLTGIAPSVVSGRAAYTLGLEGPTLTVDTACSGSLVALHLACQSLRQRECGLALAGGVAVIGSPGVFTSFSRQRGLAPDGVCKPFAAAADGTGWGEGAGVLVLMRLSDARRAGRRVLAVIRGSAVNQDGASNGLTAPNGPSQQRVIEQALAAAGLDPADVDAVEAHGTGTTLGDPIEAQALLATYGQGRPGERPLRLGSLKSNIGHTQAAAGVAGVIKMVMAMRHGLLPRTLHVDRPTPHVDWSAGAVELLTESLPWTAEGRPRRAGVSSFGISGTNAHLLVEEAPREQDVAPRGEQVEAPRAEKAGESGEEWGDASREERGEDSAAADGELLPVPVPLVVSARSRAALRSQAERLRATLAASEGDREEPGDEEVALGDVGYTLAVGRAALEHRAVLLPYGREEALRGLAALSAGAEDSVLVTGAPVEGRTAFLFSGQGSQWAGMGRELYARHPVFASALDEVVGHLDVQLDRPLREVMWETTPSEDGGRLLDRTEYTQPALFAFEVALYRLLEHWGVVPDLVAGHSVGELAAAHVAGVFSLEDAAMLVAARGRLMQALPEGGAMVAVRASEAEVRAALGDRADVGVAAVNGPASVVLSGAADSVAEVAGQFDQTVALRVSHAFHSPLMEPMLDEFRRVAQVLDYRPPTIPLVSTVLGAEAEAGDLCDPEYWVRHAREAVRFHDGTTALANAGATVFVEVGPDRTLTGLVQESVTGEDVLAVAPLRRERPQEPELLSCLAQLHVSGRSVRWGAVLERNSAGRPLRQVDLPTYPFQHRHYWLHAPAATGDATGFGQAVDEHPLLGAMVALPGSDGLVLTGRLSTRTHPWLADHVILDTVVLPGTAFVELAAHAGELTGCPTVDELTIEAPLVVPERGGVALQVTVGGPDGTGRRSLAVHSRPEDAGDAGDDAEDVAWTRHVSGVLSPAEAATEAADRAVVVGTPEADVWPPHGAVPVDISTLYRDLSSLGYGYGTPFQGVRAVWRHADAVYAEVALDDATAVHASAYGLHPALLDAALHSADFLTSDTLPQDAQTGIPFAWSGVRLHARGAARVRVRITAADGGASGDGGSAGGGSIGGGSSGGSGGGSIGGGSIGGGSGSLALEITDPSGAPVASVASLVSRPVPAGRLAASGTDRRPVYGLTWQRGPAVPVSSAPGTWAEVSGAAELAALLDTPARLPGVVLAQLPVAQPGAGGTVPDRVRSATGWALALLRAWLVEKDEDGAGSRPPGTRLVFVTRGAAAVGSDEELTDLAGAAVRGLVRSAQAEYPDRVVLVDDDAARHSSAGVLAAAASTAPEAEIALRQDAIWVPRAMRVPGGPDGDPEAPTAAWDSTGTVLITGGTGGVGREIARHLVTRHGVRHLLLAGRRGGAAPGAAQLVAELETLGARVRVAVCDVADRASLAGLLTGIDPAHPLTGLVHAAGVLDDALLAGLTTDRVDGVLGPKADAAWHLHELTRDVPLTAFVLVSSTSGLLDAPGQGNYAAANAFLDALAHHRRALGLPAQSHVWSLWAGGEGMGTTLGSTALRRIERQGLAPLTPAESLALFDRACAASGTPVALTVRVDAAVVRARPDGIPPLLRSVVRPARPTRSAASARSIGSAEPDGHAVASGSTAGARPGGPREGLPFAHALLALPEPEREGHVLQLVRDRVAAVLGHEEATAVEPARAFNEIGFDSLAAVELRNLLNAATGLRLPSTLVFDHPTPRALAAHILRASLDTLPGTAAAMTASEAGATATTAAARADDEPIVIVGMSCRYPGGAASPEGLWDLVAGGGDGVSAFPGDRGWDVANLYDPEPGTPGRAYTREGGFLEDAAGFDPAFFGISPREAQAMDPQQRLLLETSWEALERAGIDPVSLHGSATGVFAGVMYHDWGTRLRHVPEDVAGYLGNGSLASVVSGRVAYALGLEGPAVTVDTACSSSLVALHWAIQALRRGECTLALAGGVTVMSTPDTFVDFSRQRGLSADGRCKSFSAAADGVGWSEGVGVLVVERLSDARRNGHRVLAVVRGSAVNQDGASNGLTAPNGPSQQRVIRQALTAAGLSAADVDAVEAHGTGTTLGDPIEAQALLATYGQERPEDGAPLWLGSLKSNIGHAQAAAGVGGVIKMVMAMRHGVLPRTLHVDEPSPHVDWSEGAVELLTEAREWVSAGRPRRAGVSSFGISGTNAHVILEEAPPVQEEAAAEALVPMPVVPWVLSGRNEAALRAQADRLAEHVAGREELTPLDVGFSLATTRSTFDHRAVVVGRDREELLSGLATVASGGTPVQGKTAFVFSGQGSQRAGMGRELYDTFPVFAQALDEGIDALGLPLREVMWDGEGLDRTGFTQPALFAQEVALYRLLESWGVRPDMVAGHSVGELTAAHVAGVLSLEDAATLVAARARLMEALPDGGAMIAVQATEEDVRKHLIDGVDIAAVNGPASVVISGAVEAVTEVAGHFERTTRLKVSHAFHSSLMEPMLDEFRRVASGLTYHAPALPVVSNVTGRLAEPGDLQDPEYWVRHVRGTVRYHDGIRTLEDEGVRTFVEVGPQAVLAGLGCGDEAVFLASQRRDRPEAGQLVTTLGELHTRGVTVDWQAFFAGRGARTVDLPTYAFQHKRYWLDATASGHDDPVGLGQLLVEHPLLSAAVPLPGTGGVVLTGRLAGDAQPWLNDHVVMGTVLFPGTGFAELALQAGQHTDCPVVEELTLHAPLVLPEGTAAALQVVVGAPDAAGRRSVEIHSRPEDRAAGADYSDSWTTHAVGFLSPLRPAPEFDLTQWPPPGAAPLDVTDAYALLADRGYAYGPAFQGLRAAWRDGDEIYAEVALQPGDVAEAADYIVHPALLDAAMHVDLLDGIDGPVLLPFAWTGVAPHAAGAAGLRMWITRLDGAEASVMRMADAEGRPVATVSKLVSRPVDQERLSEAAGQAAEIPLHRVEWQAVTAPPPADDDLRWAVLRPGAPAAAGPTPAASGSGEAPGLGQVPQYADVSALAAAVADPTAGPAPRTVVFPVPETEGDGTDVPGRARALTHQLLTLLQAWLAEDRLDAIRLVVLTRGAVTGGVEGDAIDLAQAPLWGLVRAAAEENPGRFAVLDIDGTDASTHALPAALALGEPESALRLGQVRVPRLARVTGTLPAGASRAVPVWRTDGTVLITGGTGGLGAVLARHLVTEHGVRHLLLTSRRGPDSPGADALRTELTDLGAHTVTLTACDTGDRAALAELLDGIPAQHPLTAVVHAAGVADGGLITSLSEEQTERVLRPKVDGAWHLHELTRHLPLTAFVLYSSAGGLILAAGQANYAAANVFLDALAHHRHHLDLPAHSLAWGLWKESSGMGDPDEADLRRMDRLGLPALDREQGLALFDRALALSPAEAVVVPVRVDAAALRGRGDDLPPLLRGLSRTPVPRASNTAPGRATGSVTGGTSLVERLTGLSDAERARELLQLVRGQVAGVLGHDGVDAVEPERAFRELGFDSLAAVELRNALRGTTGLALPATLVFDHPTSQAVAELLRRELFGAPDASAADSASGIEAGTAARPGRSRSDQADDPIAIVGMSCRYPGDVSSPEELWRLVADGIDAVSGFPTDRGWDTDRLYASEPEDGKSYVRDGGFLRDGAEFDPDFFGISPREALAMDPQQRLLLEAAWEACERAGIDPVSLRGSQTGVFAGVMYDDYATRLGDDVPADVAGYLANGSAASVLSGRLAYLFGLEGPTVSVDTACSSSLVSLHLAAQALRNGECTMALAGGVTFLSTPDAFVDFSRQRALSPDGRCKAFSATADGVGWSEGVGVLVVERLSDARRNGHRVLAVVRGSAVNQDGASNGLTAPNGPSQQRVIRQALTAAGLSAADVDAVEAHGTGTTLGDPIEAQALLATYGQERPDNGAPLWLGSLKSNIGHAQAAAGVGGVIKMVMAMQHGVLPRTLHVDEPSPHVDWSEGAVELLTEAREWESDGRPRRAAVSSFGISGTNAHVILEEAPVQEETEEEAAAPLPVVPWVLSGRGQGALRAQAERLAEYVAGRDDLSPLDVAFSLATTRSVFEHRAVVVGRDREELLSGLATVVSGGTPVAGRTAFVFSGQGSQRAGMGRELYDAFPVFARALDEVIEALGLPLREVMWDGEGLDRTGFTQPALFAHEVALYRLLESWGVRPDMVAGHSVGELTAAHVAGVLSLEDAATLVAARARLMEALPDGGAMIAVQATEEDVRARLADGVDIAAVNGPRSVVISGAVEAVTAVARHFERTTRLKVSHAFHSPLMEPMLAEFGKIAAQLTYHAPAVPVVSNVTGRLAEPGGLQDPEYWVRHVRGTVRYHDGIRTLEGEGVRTFVEVGPQAVLAGLGCGDDAVFLASQRRDRAEAGQLVTTLGELHTRGVTVDWEAFFAGRGARTVDLPTYAFQHKRYWLDATASAPSDPTALGQAPAAHPLLGAAITLPGTGALAFTGRLGVDSHPWLGHHAVHGTTLLPGTALVELALHAGHHAGTPVLDELTLQAPLTLPDRTALALQVTVGAADDSDHRGVEIHSRDADDPTAPWTRNAVGVLAPARPHEAVALAEDATAWPPADATPIPVETLYEELAGQGYDYGPMFRCVRRAWRHDGAVLGEIALPEEALDAGEYGIHPALLDSALHLTDFLNGDGPADGDQETRIPFAWTGTSLRTAGAAALRVRVRSTGNGGVSLEIADRNGEPVATVGSLALRPVTAQQLGGSALPLYRVEWRPLPGSDGTGPAAGPAVPATVTLAEWEKTRDGGAVPEVVTLSVASTGEDATVPVRVRGSVHEVLAAMRAWLDDDRCASSRLVVVTRGAVSVDASDRSIDLGAAPVWGAVRAAQAENPGRFSIIDTDGSPASLRALPAAAALDEPEIALRDGVVRVPRLVRTTTPTATGEPAVEWPTTGTVLVTGGTGLLGSQLARHLVTEHGVRHLLLTSRRGPDSPSADALRTELTDLGAHTVTLTACDTGDRAALTELLDRIPAQHPLTAVVHAAGVMDNGVVDAMTPERVEGVLRPKVDGAWHLHELTRHLPLTAFVLYSSAGGLILAAGQANYAAANVFLDALAHHRHHLGLPAHSLAWGLWEGTAGDGDAQAVDAGRIRHLGVRELSASEGLSLFDAAIAADEAVPVPVRFDMEALRARPDDLPALLRGLLPEGARVGTRPGADPERGLAAEDGRSDAAGASTAPLPERSLAEQLADLSWEDAGRLLQDIVATHVAAVLGHDGPGAVTAERGFLDMGLDSLAALELRNRLSGATGERLPATLIYDCPTVVAVAEFLRTEMVGERPETAAHAAGTTGAAAAGGVATGVDLTSLDADLSRIEQALSGVAANADEAARIEQRLRSLAAKWADTHRVTTVPPVDDEGLAAATADELFEMLDGELEA</sequence>
<protein>
    <submittedName>
        <fullName evidence="14">Type I polyketide synthase</fullName>
    </submittedName>
</protein>
<dbReference type="Pfam" id="PF00698">
    <property type="entry name" value="Acyl_transf_1"/>
    <property type="match status" value="3"/>
</dbReference>
<feature type="region of interest" description="Disordered" evidence="10">
    <location>
        <begin position="566"/>
        <end position="611"/>
    </location>
</feature>
<evidence type="ECO:0000313" key="14">
    <source>
        <dbReference type="EMBL" id="WMC89785.1"/>
    </source>
</evidence>
<dbReference type="Gene3D" id="3.40.47.10">
    <property type="match status" value="3"/>
</dbReference>
<dbReference type="InterPro" id="IPR020841">
    <property type="entry name" value="PKS_Beta-ketoAc_synthase_dom"/>
</dbReference>
<feature type="domain" description="Carrier" evidence="11">
    <location>
        <begin position="3692"/>
        <end position="3767"/>
    </location>
</feature>
<dbReference type="Pfam" id="PF02801">
    <property type="entry name" value="Ketoacyl-synt_C"/>
    <property type="match status" value="3"/>
</dbReference>
<name>A0AAX3ZSH9_STRRO</name>
<keyword evidence="5" id="KW-0677">Repeat</keyword>
<dbReference type="SUPFAM" id="SSF51735">
    <property type="entry name" value="NAD(P)-binding Rossmann-fold domains"/>
    <property type="match status" value="6"/>
</dbReference>
<feature type="region of interest" description="Disordered" evidence="10">
    <location>
        <begin position="5391"/>
        <end position="5425"/>
    </location>
</feature>
<dbReference type="PANTHER" id="PTHR43775">
    <property type="entry name" value="FATTY ACID SYNTHASE"/>
    <property type="match status" value="1"/>
</dbReference>
<feature type="compositionally biased region" description="Gly residues" evidence="10">
    <location>
        <begin position="1344"/>
        <end position="1372"/>
    </location>
</feature>
<dbReference type="InterPro" id="IPR016036">
    <property type="entry name" value="Malonyl_transacylase_ACP-bd"/>
</dbReference>
<dbReference type="InterPro" id="IPR042104">
    <property type="entry name" value="PKS_dehydratase_sf"/>
</dbReference>
<evidence type="ECO:0000256" key="10">
    <source>
        <dbReference type="SAM" id="MobiDB-lite"/>
    </source>
</evidence>
<dbReference type="GO" id="GO:0033068">
    <property type="term" value="P:macrolide biosynthetic process"/>
    <property type="evidence" value="ECO:0007669"/>
    <property type="project" value="UniProtKB-ARBA"/>
</dbReference>
<evidence type="ECO:0000256" key="8">
    <source>
        <dbReference type="ARBA" id="ARBA00023315"/>
    </source>
</evidence>
<gene>
    <name evidence="14" type="ORF">P7W03_31145</name>
</gene>
<dbReference type="GO" id="GO:0004315">
    <property type="term" value="F:3-oxoacyl-[acyl-carrier-protein] synthase activity"/>
    <property type="evidence" value="ECO:0007669"/>
    <property type="project" value="InterPro"/>
</dbReference>
<dbReference type="GO" id="GO:0004312">
    <property type="term" value="F:fatty acid synthase activity"/>
    <property type="evidence" value="ECO:0007669"/>
    <property type="project" value="TreeGrafter"/>
</dbReference>
<evidence type="ECO:0000259" key="12">
    <source>
        <dbReference type="PROSITE" id="PS52004"/>
    </source>
</evidence>
<feature type="region of interest" description="C-terminal hotdog fold" evidence="9">
    <location>
        <begin position="4810"/>
        <end position="4951"/>
    </location>
</feature>
<dbReference type="InterPro" id="IPR009081">
    <property type="entry name" value="PP-bd_ACP"/>
</dbReference>
<accession>A0AAX3ZSH9</accession>
<dbReference type="SUPFAM" id="SSF52151">
    <property type="entry name" value="FabD/lysophospholipase-like"/>
    <property type="match status" value="3"/>
</dbReference>
<feature type="region of interest" description="N-terminal hotdog fold" evidence="9">
    <location>
        <begin position="2898"/>
        <end position="3027"/>
    </location>
</feature>
<feature type="active site" description="Proton acceptor; for dehydratase activity" evidence="9">
    <location>
        <position position="1113"/>
    </location>
</feature>
<evidence type="ECO:0000256" key="2">
    <source>
        <dbReference type="ARBA" id="ARBA00022450"/>
    </source>
</evidence>
<feature type="compositionally biased region" description="Basic and acidic residues" evidence="10">
    <location>
        <begin position="5400"/>
        <end position="5413"/>
    </location>
</feature>
<keyword evidence="6" id="KW-0045">Antibiotic biosynthesis</keyword>
<dbReference type="PROSITE" id="PS52019">
    <property type="entry name" value="PKS_MFAS_DH"/>
    <property type="match status" value="3"/>
</dbReference>
<feature type="compositionally biased region" description="Low complexity" evidence="10">
    <location>
        <begin position="1871"/>
        <end position="1882"/>
    </location>
</feature>
<dbReference type="CDD" id="cd08956">
    <property type="entry name" value="KR_3_FAS_SDR_x"/>
    <property type="match status" value="3"/>
</dbReference>
<feature type="region of interest" description="Disordered" evidence="10">
    <location>
        <begin position="1164"/>
        <end position="1190"/>
    </location>
</feature>
<evidence type="ECO:0000259" key="11">
    <source>
        <dbReference type="PROSITE" id="PS50075"/>
    </source>
</evidence>
<dbReference type="InterPro" id="IPR020806">
    <property type="entry name" value="PKS_PP-bd"/>
</dbReference>
<dbReference type="GO" id="GO:0006633">
    <property type="term" value="P:fatty acid biosynthetic process"/>
    <property type="evidence" value="ECO:0007669"/>
    <property type="project" value="InterPro"/>
</dbReference>
<dbReference type="InterPro" id="IPR050091">
    <property type="entry name" value="PKS_NRPS_Biosynth_Enz"/>
</dbReference>
<feature type="active site" description="Proton donor; for dehydratase activity" evidence="9">
    <location>
        <position position="4870"/>
    </location>
</feature>
<dbReference type="SMART" id="SM00826">
    <property type="entry name" value="PKS_DH"/>
    <property type="match status" value="3"/>
</dbReference>
<feature type="active site" description="Proton acceptor; for dehydratase activity" evidence="9">
    <location>
        <position position="4702"/>
    </location>
</feature>
<keyword evidence="3" id="KW-0597">Phosphoprotein</keyword>
<dbReference type="EMBL" id="CP121271">
    <property type="protein sequence ID" value="WMC89785.1"/>
    <property type="molecule type" value="Genomic_DNA"/>
</dbReference>
<dbReference type="InterPro" id="IPR020807">
    <property type="entry name" value="PKS_DH"/>
</dbReference>
<keyword evidence="7" id="KW-0511">Multifunctional enzyme</keyword>
<dbReference type="InterPro" id="IPR016039">
    <property type="entry name" value="Thiolase-like"/>
</dbReference>
<dbReference type="PANTHER" id="PTHR43775:SF51">
    <property type="entry name" value="INACTIVE PHENOLPHTHIOCEROL SYNTHESIS POLYKETIDE SYNTHASE TYPE I PKS1-RELATED"/>
    <property type="match status" value="1"/>
</dbReference>
<dbReference type="FunFam" id="3.40.366.10:FF:000002">
    <property type="entry name" value="Probable polyketide synthase 2"/>
    <property type="match status" value="1"/>
</dbReference>
<dbReference type="InterPro" id="IPR054514">
    <property type="entry name" value="RhiE-like_linker"/>
</dbReference>
<dbReference type="InterPro" id="IPR049552">
    <property type="entry name" value="PKS_DH_N"/>
</dbReference>
<evidence type="ECO:0000256" key="4">
    <source>
        <dbReference type="ARBA" id="ARBA00022679"/>
    </source>
</evidence>
<dbReference type="InterPro" id="IPR014031">
    <property type="entry name" value="Ketoacyl_synth_C"/>
</dbReference>
<dbReference type="PROSITE" id="PS00012">
    <property type="entry name" value="PHOSPHOPANTETHEINE"/>
    <property type="match status" value="3"/>
</dbReference>
<dbReference type="Gene3D" id="3.30.70.3290">
    <property type="match status" value="3"/>
</dbReference>
<dbReference type="SMART" id="SM00825">
    <property type="entry name" value="PKS_KS"/>
    <property type="match status" value="3"/>
</dbReference>
<dbReference type="InterPro" id="IPR036736">
    <property type="entry name" value="ACP-like_sf"/>
</dbReference>
<dbReference type="Pfam" id="PF00109">
    <property type="entry name" value="ketoacyl-synt"/>
    <property type="match status" value="3"/>
</dbReference>
<organism evidence="14 15">
    <name type="scientific">Streptomyces rochei</name>
    <name type="common">Streptomyces parvullus</name>
    <dbReference type="NCBI Taxonomy" id="1928"/>
    <lineage>
        <taxon>Bacteria</taxon>
        <taxon>Bacillati</taxon>
        <taxon>Actinomycetota</taxon>
        <taxon>Actinomycetes</taxon>
        <taxon>Kitasatosporales</taxon>
        <taxon>Streptomycetaceae</taxon>
        <taxon>Streptomyces</taxon>
        <taxon>Streptomyces rochei group</taxon>
    </lineage>
</organism>
<dbReference type="InterPro" id="IPR014043">
    <property type="entry name" value="Acyl_transferase_dom"/>
</dbReference>
<dbReference type="InterPro" id="IPR049551">
    <property type="entry name" value="PKS_DH_C"/>
</dbReference>
<keyword evidence="2" id="KW-0596">Phosphopantetheine</keyword>
<feature type="region of interest" description="N-terminal hotdog fold" evidence="9">
    <location>
        <begin position="1081"/>
        <end position="1212"/>
    </location>
</feature>
<feature type="region of interest" description="Disordered" evidence="10">
    <location>
        <begin position="3775"/>
        <end position="3799"/>
    </location>
</feature>
<feature type="domain" description="Carrier" evidence="11">
    <location>
        <begin position="5442"/>
        <end position="5517"/>
    </location>
</feature>
<evidence type="ECO:0000256" key="6">
    <source>
        <dbReference type="ARBA" id="ARBA00023194"/>
    </source>
</evidence>
<feature type="region of interest" description="N-terminal hotdog fold" evidence="9">
    <location>
        <begin position="4670"/>
        <end position="4794"/>
    </location>
</feature>
<feature type="active site" description="Proton acceptor; for dehydratase activity" evidence="9">
    <location>
        <position position="2930"/>
    </location>
</feature>
<dbReference type="SUPFAM" id="SSF53901">
    <property type="entry name" value="Thiolase-like"/>
    <property type="match status" value="3"/>
</dbReference>
<dbReference type="Pfam" id="PF21089">
    <property type="entry name" value="PKS_DH_N"/>
    <property type="match status" value="3"/>
</dbReference>
<evidence type="ECO:0000313" key="15">
    <source>
        <dbReference type="Proteomes" id="UP001231701"/>
    </source>
</evidence>
<feature type="compositionally biased region" description="Low complexity" evidence="10">
    <location>
        <begin position="3216"/>
        <end position="3232"/>
    </location>
</feature>
<keyword evidence="4" id="KW-0808">Transferase</keyword>
<feature type="region of interest" description="Disordered" evidence="10">
    <location>
        <begin position="1871"/>
        <end position="1903"/>
    </location>
</feature>
<dbReference type="Proteomes" id="UP001231701">
    <property type="component" value="Chromosome"/>
</dbReference>
<feature type="compositionally biased region" description="Basic and acidic residues" evidence="10">
    <location>
        <begin position="566"/>
        <end position="589"/>
    </location>
</feature>
<feature type="region of interest" description="C-terminal hotdog fold" evidence="9">
    <location>
        <begin position="1234"/>
        <end position="1411"/>
    </location>
</feature>
<feature type="domain" description="PKS/mFAS DH" evidence="13">
    <location>
        <begin position="1081"/>
        <end position="1411"/>
    </location>
</feature>